<proteinExistence type="predicted"/>
<sequence>MRVSWHNTIRTYLLNVVIGAQSTVRNSTSQPSASKAILPLLAVAL</sequence>
<reference evidence="1 2" key="1">
    <citation type="submission" date="2020-07" db="EMBL/GenBank/DDBJ databases">
        <title>The draft genome sequence of Maribacter polysiphoniae KCTC 22021.</title>
        <authorList>
            <person name="Mu L."/>
        </authorList>
    </citation>
    <scope>NUCLEOTIDE SEQUENCE [LARGE SCALE GENOMIC DNA]</scope>
    <source>
        <strain evidence="1 2">KCTC 22021</strain>
    </source>
</reference>
<keyword evidence="2" id="KW-1185">Reference proteome</keyword>
<dbReference type="RefSeq" id="WP_190263564.1">
    <property type="nucleotide sequence ID" value="NZ_JACWLN010000014.1"/>
</dbReference>
<dbReference type="EMBL" id="JACWLN010000014">
    <property type="protein sequence ID" value="MBD1262866.1"/>
    <property type="molecule type" value="Genomic_DNA"/>
</dbReference>
<name>A0ABR7W6T3_9FLAO</name>
<evidence type="ECO:0000313" key="1">
    <source>
        <dbReference type="EMBL" id="MBD1262866.1"/>
    </source>
</evidence>
<comment type="caution">
    <text evidence="1">The sequence shown here is derived from an EMBL/GenBank/DDBJ whole genome shotgun (WGS) entry which is preliminary data.</text>
</comment>
<gene>
    <name evidence="1" type="ORF">HZY62_19875</name>
</gene>
<protein>
    <submittedName>
        <fullName evidence="1">Uncharacterized protein</fullName>
    </submittedName>
</protein>
<accession>A0ABR7W6T3</accession>
<evidence type="ECO:0000313" key="2">
    <source>
        <dbReference type="Proteomes" id="UP000651837"/>
    </source>
</evidence>
<dbReference type="Proteomes" id="UP000651837">
    <property type="component" value="Unassembled WGS sequence"/>
</dbReference>
<organism evidence="1 2">
    <name type="scientific">Maribacter polysiphoniae</name>
    <dbReference type="NCBI Taxonomy" id="429344"/>
    <lineage>
        <taxon>Bacteria</taxon>
        <taxon>Pseudomonadati</taxon>
        <taxon>Bacteroidota</taxon>
        <taxon>Flavobacteriia</taxon>
        <taxon>Flavobacteriales</taxon>
        <taxon>Flavobacteriaceae</taxon>
        <taxon>Maribacter</taxon>
    </lineage>
</organism>